<dbReference type="EMBL" id="CP101806">
    <property type="protein sequence ID" value="UUD34998.1"/>
    <property type="molecule type" value="Genomic_DNA"/>
</dbReference>
<reference evidence="1" key="1">
    <citation type="submission" date="2022-07" db="EMBL/GenBank/DDBJ databases">
        <title>Complete genome of Mycoplasma caviae type strain G122.</title>
        <authorList>
            <person name="Spergser J."/>
        </authorList>
    </citation>
    <scope>NUCLEOTIDE SEQUENCE</scope>
    <source>
        <strain evidence="1">G122</strain>
    </source>
</reference>
<dbReference type="RefSeq" id="WP_235659552.1">
    <property type="nucleotide sequence ID" value="NZ_CP101806.1"/>
</dbReference>
<evidence type="ECO:0000313" key="1">
    <source>
        <dbReference type="EMBL" id="UUD34998.1"/>
    </source>
</evidence>
<proteinExistence type="predicted"/>
<organism evidence="1 2">
    <name type="scientific">Mycoplasmopsis caviae</name>
    <dbReference type="NCBI Taxonomy" id="55603"/>
    <lineage>
        <taxon>Bacteria</taxon>
        <taxon>Bacillati</taxon>
        <taxon>Mycoplasmatota</taxon>
        <taxon>Mycoplasmoidales</taxon>
        <taxon>Metamycoplasmataceae</taxon>
        <taxon>Mycoplasmopsis</taxon>
    </lineage>
</organism>
<gene>
    <name evidence="1" type="ORF">NPA07_04280</name>
</gene>
<keyword evidence="2" id="KW-1185">Reference proteome</keyword>
<protein>
    <submittedName>
        <fullName evidence="1">Uncharacterized protein</fullName>
    </submittedName>
</protein>
<name>A0ABY5J156_9BACT</name>
<accession>A0ABY5J156</accession>
<dbReference type="Proteomes" id="UP001058569">
    <property type="component" value="Chromosome"/>
</dbReference>
<evidence type="ECO:0000313" key="2">
    <source>
        <dbReference type="Proteomes" id="UP001058569"/>
    </source>
</evidence>
<sequence>MKKISYTLVYEVFIFIFGSSNLRDNENKTKQTKLLCPLEIKEVKTPWFKMV</sequence>